<feature type="non-terminal residue" evidence="1">
    <location>
        <position position="1"/>
    </location>
</feature>
<reference evidence="1" key="1">
    <citation type="submission" date="2018-05" db="EMBL/GenBank/DDBJ databases">
        <authorList>
            <person name="Lanie J.A."/>
            <person name="Ng W.-L."/>
            <person name="Kazmierczak K.M."/>
            <person name="Andrzejewski T.M."/>
            <person name="Davidsen T.M."/>
            <person name="Wayne K.J."/>
            <person name="Tettelin H."/>
            <person name="Glass J.I."/>
            <person name="Rusch D."/>
            <person name="Podicherti R."/>
            <person name="Tsui H.-C.T."/>
            <person name="Winkler M.E."/>
        </authorList>
    </citation>
    <scope>NUCLEOTIDE SEQUENCE</scope>
</reference>
<evidence type="ECO:0000313" key="1">
    <source>
        <dbReference type="EMBL" id="SVD69197.1"/>
    </source>
</evidence>
<organism evidence="1">
    <name type="scientific">marine metagenome</name>
    <dbReference type="NCBI Taxonomy" id="408172"/>
    <lineage>
        <taxon>unclassified sequences</taxon>
        <taxon>metagenomes</taxon>
        <taxon>ecological metagenomes</taxon>
    </lineage>
</organism>
<dbReference type="EMBL" id="UINC01166962">
    <property type="protein sequence ID" value="SVD69197.1"/>
    <property type="molecule type" value="Genomic_DNA"/>
</dbReference>
<name>A0A382XDF5_9ZZZZ</name>
<gene>
    <name evidence="1" type="ORF">METZ01_LOCUS422051</name>
</gene>
<proteinExistence type="predicted"/>
<dbReference type="AlphaFoldDB" id="A0A382XDF5"/>
<accession>A0A382XDF5</accession>
<evidence type="ECO:0008006" key="2">
    <source>
        <dbReference type="Google" id="ProtNLM"/>
    </source>
</evidence>
<dbReference type="Gene3D" id="3.90.550.10">
    <property type="entry name" value="Spore Coat Polysaccharide Biosynthesis Protein SpsA, Chain A"/>
    <property type="match status" value="1"/>
</dbReference>
<sequence>LPCLATLESLIFCTDADTIVNKNYIKKVKTYFETTGAQAAVVGFRHLKSTDEKQELAIHQYEKYLFTTAEKMKNAGSPYGYIAMGSTIVCTAKAYCAVGGMSRKKATEDFYFLQELTKFCGVQTISEILVYPSPRPISRVYLGTGFRMKQAQEGFDFNTLYYSDTAFQILKELIDLGSNAWGVEFSLLKKNTSTIHPNLTDFLLQEGIENIWMNLQRNATSKLHFSEQFHRWFDGLKTIRLLKIITKNV</sequence>
<dbReference type="InterPro" id="IPR029044">
    <property type="entry name" value="Nucleotide-diphossugar_trans"/>
</dbReference>
<dbReference type="SUPFAM" id="SSF53448">
    <property type="entry name" value="Nucleotide-diphospho-sugar transferases"/>
    <property type="match status" value="1"/>
</dbReference>
<protein>
    <recommendedName>
        <fullName evidence="2">Glycosyltransferase 2-like domain-containing protein</fullName>
    </recommendedName>
</protein>